<evidence type="ECO:0000313" key="2">
    <source>
        <dbReference type="EMBL" id="GIX91862.1"/>
    </source>
</evidence>
<accession>A0AAV4P3M7</accession>
<dbReference type="AlphaFoldDB" id="A0AAV4P3M7"/>
<gene>
    <name evidence="2" type="ORF">CEXT_549701</name>
</gene>
<keyword evidence="3" id="KW-1185">Reference proteome</keyword>
<reference evidence="2 3" key="1">
    <citation type="submission" date="2021-06" db="EMBL/GenBank/DDBJ databases">
        <title>Caerostris extrusa draft genome.</title>
        <authorList>
            <person name="Kono N."/>
            <person name="Arakawa K."/>
        </authorList>
    </citation>
    <scope>NUCLEOTIDE SEQUENCE [LARGE SCALE GENOMIC DNA]</scope>
</reference>
<feature type="region of interest" description="Disordered" evidence="1">
    <location>
        <begin position="68"/>
        <end position="111"/>
    </location>
</feature>
<dbReference type="Proteomes" id="UP001054945">
    <property type="component" value="Unassembled WGS sequence"/>
</dbReference>
<dbReference type="EMBL" id="BPLR01004067">
    <property type="protein sequence ID" value="GIX91862.1"/>
    <property type="molecule type" value="Genomic_DNA"/>
</dbReference>
<feature type="region of interest" description="Disordered" evidence="1">
    <location>
        <begin position="24"/>
        <end position="43"/>
    </location>
</feature>
<sequence>MFLKGSPFYHLLFHDARFDLNQHRGCSSSKLGRKPDGRLSGGGSQCHISGSPFLHLFRRPVLNETGTGAVPLSKLGRKPDGGLSGGRASATPDIGLPSDSLWPYTPIRLSP</sequence>
<evidence type="ECO:0000256" key="1">
    <source>
        <dbReference type="SAM" id="MobiDB-lite"/>
    </source>
</evidence>
<name>A0AAV4P3M7_CAEEX</name>
<organism evidence="2 3">
    <name type="scientific">Caerostris extrusa</name>
    <name type="common">Bark spider</name>
    <name type="synonym">Caerostris bankana</name>
    <dbReference type="NCBI Taxonomy" id="172846"/>
    <lineage>
        <taxon>Eukaryota</taxon>
        <taxon>Metazoa</taxon>
        <taxon>Ecdysozoa</taxon>
        <taxon>Arthropoda</taxon>
        <taxon>Chelicerata</taxon>
        <taxon>Arachnida</taxon>
        <taxon>Araneae</taxon>
        <taxon>Araneomorphae</taxon>
        <taxon>Entelegynae</taxon>
        <taxon>Araneoidea</taxon>
        <taxon>Araneidae</taxon>
        <taxon>Caerostris</taxon>
    </lineage>
</organism>
<evidence type="ECO:0000313" key="3">
    <source>
        <dbReference type="Proteomes" id="UP001054945"/>
    </source>
</evidence>
<comment type="caution">
    <text evidence="2">The sequence shown here is derived from an EMBL/GenBank/DDBJ whole genome shotgun (WGS) entry which is preliminary data.</text>
</comment>
<proteinExistence type="predicted"/>
<protein>
    <submittedName>
        <fullName evidence="2">Uncharacterized protein</fullName>
    </submittedName>
</protein>